<keyword evidence="2" id="KW-0805">Transcription regulation</keyword>
<dbReference type="STRING" id="560819.SAMN05428998_101517"/>
<sequence length="296" mass="32232">MINARQLEVLSTVIEVGTTARAAEILNVSQPAISNMIRHTESVTGLTLFERDRGRLIPTREARHIAQEAQHLFMQQKRIRTIVAELREGTIGTLAIVASPSIGLGVLPKALASFAAQRPKVRVSLELGSIDEITELLASGRADIGFSITVSRHPSLSVTPLAEGRLVCVCPRGHDLTQVKKVKVTDLNLMPHISYAAATPLGRLVDQVFAERGLERRYGYEVRHTATALEMVAAGIGVALVDNFALIGREDPRIVARETDPLLPIRISSITPRLFPASNVTTAFMEHFRSFVAAPA</sequence>
<name>A0A1Y6B543_9PROT</name>
<dbReference type="GO" id="GO:0003700">
    <property type="term" value="F:DNA-binding transcription factor activity"/>
    <property type="evidence" value="ECO:0007669"/>
    <property type="project" value="InterPro"/>
</dbReference>
<dbReference type="SUPFAM" id="SSF53850">
    <property type="entry name" value="Periplasmic binding protein-like II"/>
    <property type="match status" value="1"/>
</dbReference>
<dbReference type="EMBL" id="FWZX01000001">
    <property type="protein sequence ID" value="SME92657.1"/>
    <property type="molecule type" value="Genomic_DNA"/>
</dbReference>
<evidence type="ECO:0000256" key="1">
    <source>
        <dbReference type="ARBA" id="ARBA00009437"/>
    </source>
</evidence>
<dbReference type="Pfam" id="PF00126">
    <property type="entry name" value="HTH_1"/>
    <property type="match status" value="1"/>
</dbReference>
<keyword evidence="3 6" id="KW-0238">DNA-binding</keyword>
<feature type="domain" description="HTH lysR-type" evidence="5">
    <location>
        <begin position="2"/>
        <end position="59"/>
    </location>
</feature>
<dbReference type="Gene3D" id="3.40.190.290">
    <property type="match status" value="1"/>
</dbReference>
<dbReference type="PRINTS" id="PR00039">
    <property type="entry name" value="HTHLYSR"/>
</dbReference>
<gene>
    <name evidence="6" type="ORF">SAMN05428998_101517</name>
</gene>
<evidence type="ECO:0000313" key="7">
    <source>
        <dbReference type="Proteomes" id="UP000192917"/>
    </source>
</evidence>
<dbReference type="Pfam" id="PF03466">
    <property type="entry name" value="LysR_substrate"/>
    <property type="match status" value="1"/>
</dbReference>
<dbReference type="GO" id="GO:0043565">
    <property type="term" value="F:sequence-specific DNA binding"/>
    <property type="evidence" value="ECO:0007669"/>
    <property type="project" value="TreeGrafter"/>
</dbReference>
<dbReference type="Gene3D" id="1.10.10.10">
    <property type="entry name" value="Winged helix-like DNA-binding domain superfamily/Winged helix DNA-binding domain"/>
    <property type="match status" value="1"/>
</dbReference>
<dbReference type="SUPFAM" id="SSF46785">
    <property type="entry name" value="Winged helix' DNA-binding domain"/>
    <property type="match status" value="1"/>
</dbReference>
<dbReference type="AlphaFoldDB" id="A0A1Y6B543"/>
<reference evidence="6 7" key="1">
    <citation type="submission" date="2017-04" db="EMBL/GenBank/DDBJ databases">
        <authorList>
            <person name="Afonso C.L."/>
            <person name="Miller P.J."/>
            <person name="Scott M.A."/>
            <person name="Spackman E."/>
            <person name="Goraichik I."/>
            <person name="Dimitrov K.M."/>
            <person name="Suarez D.L."/>
            <person name="Swayne D.E."/>
        </authorList>
    </citation>
    <scope>NUCLEOTIDE SEQUENCE [LARGE SCALE GENOMIC DNA]</scope>
    <source>
        <strain evidence="6 7">USBA 355</strain>
    </source>
</reference>
<keyword evidence="7" id="KW-1185">Reference proteome</keyword>
<evidence type="ECO:0000313" key="6">
    <source>
        <dbReference type="EMBL" id="SME92657.1"/>
    </source>
</evidence>
<dbReference type="RefSeq" id="WP_085120848.1">
    <property type="nucleotide sequence ID" value="NZ_FWZX01000001.1"/>
</dbReference>
<protein>
    <submittedName>
        <fullName evidence="6">DNA-binding transcriptional regulator, LysR family</fullName>
    </submittedName>
</protein>
<organism evidence="6 7">
    <name type="scientific">Tistlia consotensis USBA 355</name>
    <dbReference type="NCBI Taxonomy" id="560819"/>
    <lineage>
        <taxon>Bacteria</taxon>
        <taxon>Pseudomonadati</taxon>
        <taxon>Pseudomonadota</taxon>
        <taxon>Alphaproteobacteria</taxon>
        <taxon>Rhodospirillales</taxon>
        <taxon>Rhodovibrionaceae</taxon>
        <taxon>Tistlia</taxon>
    </lineage>
</organism>
<dbReference type="InterPro" id="IPR005119">
    <property type="entry name" value="LysR_subst-bd"/>
</dbReference>
<dbReference type="InterPro" id="IPR036390">
    <property type="entry name" value="WH_DNA-bd_sf"/>
</dbReference>
<evidence type="ECO:0000259" key="5">
    <source>
        <dbReference type="PROSITE" id="PS50931"/>
    </source>
</evidence>
<dbReference type="InterPro" id="IPR000847">
    <property type="entry name" value="LysR_HTH_N"/>
</dbReference>
<proteinExistence type="inferred from homology"/>
<dbReference type="InterPro" id="IPR036388">
    <property type="entry name" value="WH-like_DNA-bd_sf"/>
</dbReference>
<dbReference type="PANTHER" id="PTHR30427:SF1">
    <property type="entry name" value="TRANSCRIPTIONAL ACTIVATOR PROTEIN LYSR"/>
    <property type="match status" value="1"/>
</dbReference>
<keyword evidence="4" id="KW-0804">Transcription</keyword>
<evidence type="ECO:0000256" key="2">
    <source>
        <dbReference type="ARBA" id="ARBA00023015"/>
    </source>
</evidence>
<comment type="similarity">
    <text evidence="1">Belongs to the LysR transcriptional regulatory family.</text>
</comment>
<dbReference type="Proteomes" id="UP000192917">
    <property type="component" value="Unassembled WGS sequence"/>
</dbReference>
<evidence type="ECO:0000256" key="4">
    <source>
        <dbReference type="ARBA" id="ARBA00023163"/>
    </source>
</evidence>
<dbReference type="PROSITE" id="PS50931">
    <property type="entry name" value="HTH_LYSR"/>
    <property type="match status" value="1"/>
</dbReference>
<dbReference type="GO" id="GO:0010628">
    <property type="term" value="P:positive regulation of gene expression"/>
    <property type="evidence" value="ECO:0007669"/>
    <property type="project" value="TreeGrafter"/>
</dbReference>
<dbReference type="PANTHER" id="PTHR30427">
    <property type="entry name" value="TRANSCRIPTIONAL ACTIVATOR PROTEIN LYSR"/>
    <property type="match status" value="1"/>
</dbReference>
<accession>A0A1Y6B543</accession>
<evidence type="ECO:0000256" key="3">
    <source>
        <dbReference type="ARBA" id="ARBA00023125"/>
    </source>
</evidence>